<dbReference type="STRING" id="89524.SAMN05444370_102264"/>
<dbReference type="AlphaFoldDB" id="A0A1H3X5Z2"/>
<reference evidence="2 3" key="1">
    <citation type="submission" date="2016-10" db="EMBL/GenBank/DDBJ databases">
        <authorList>
            <person name="de Groot N.N."/>
        </authorList>
    </citation>
    <scope>NUCLEOTIDE SEQUENCE [LARGE SCALE GENOMIC DNA]</scope>
    <source>
        <strain evidence="2 3">DSM 15345</strain>
    </source>
</reference>
<feature type="chain" id="PRO_5011610262" evidence="1">
    <location>
        <begin position="25"/>
        <end position="262"/>
    </location>
</feature>
<evidence type="ECO:0000256" key="1">
    <source>
        <dbReference type="SAM" id="SignalP"/>
    </source>
</evidence>
<sequence>MARFRARAGLIAALCITSPAAATAQDSARYASVAIGAAQAPVHLALVANASCDRCDDVFDALFDTRLLDGERVSPYAAALEAGRLRIVWRSWLDADRELIADLLARCSEAPGETMRRLSSAPQMILSFPHPATREPIPMTWREFAEILGPVLTPDLLSEADLLACPRDAEASQQVIGYFRAFEQEYPDVKPPLAFISSERFEGLDAIEKGLAAALGLEYGAILARRSAARVAQFRDAQAVIEGDASHRRRISHHPLAIAGAP</sequence>
<dbReference type="RefSeq" id="WP_093248676.1">
    <property type="nucleotide sequence ID" value="NZ_FNQM01000002.1"/>
</dbReference>
<accession>A0A1H3X5Z2</accession>
<dbReference type="Proteomes" id="UP000198703">
    <property type="component" value="Unassembled WGS sequence"/>
</dbReference>
<dbReference type="EMBL" id="FNQM01000002">
    <property type="protein sequence ID" value="SDZ94074.1"/>
    <property type="molecule type" value="Genomic_DNA"/>
</dbReference>
<evidence type="ECO:0000313" key="3">
    <source>
        <dbReference type="Proteomes" id="UP000198703"/>
    </source>
</evidence>
<gene>
    <name evidence="2" type="ORF">SAMN05444370_102264</name>
</gene>
<protein>
    <submittedName>
        <fullName evidence="2">Uncharacterized protein</fullName>
    </submittedName>
</protein>
<organism evidence="2 3">
    <name type="scientific">Rubrimonas cliftonensis</name>
    <dbReference type="NCBI Taxonomy" id="89524"/>
    <lineage>
        <taxon>Bacteria</taxon>
        <taxon>Pseudomonadati</taxon>
        <taxon>Pseudomonadota</taxon>
        <taxon>Alphaproteobacteria</taxon>
        <taxon>Rhodobacterales</taxon>
        <taxon>Paracoccaceae</taxon>
        <taxon>Rubrimonas</taxon>
    </lineage>
</organism>
<keyword evidence="1" id="KW-0732">Signal</keyword>
<keyword evidence="3" id="KW-1185">Reference proteome</keyword>
<feature type="signal peptide" evidence="1">
    <location>
        <begin position="1"/>
        <end position="24"/>
    </location>
</feature>
<evidence type="ECO:0000313" key="2">
    <source>
        <dbReference type="EMBL" id="SDZ94074.1"/>
    </source>
</evidence>
<proteinExistence type="predicted"/>
<name>A0A1H3X5Z2_9RHOB</name>